<dbReference type="GO" id="GO:0006950">
    <property type="term" value="P:response to stress"/>
    <property type="evidence" value="ECO:0007669"/>
    <property type="project" value="TreeGrafter"/>
</dbReference>
<keyword evidence="3" id="KW-1185">Reference proteome</keyword>
<dbReference type="InterPro" id="IPR000835">
    <property type="entry name" value="HTH_MarR-typ"/>
</dbReference>
<gene>
    <name evidence="2" type="primary">ycgE</name>
    <name evidence="2" type="ORF">Afil01_59370</name>
</gene>
<evidence type="ECO:0000313" key="2">
    <source>
        <dbReference type="EMBL" id="GLZ81130.1"/>
    </source>
</evidence>
<dbReference type="EMBL" id="BSTX01000005">
    <property type="protein sequence ID" value="GLZ81130.1"/>
    <property type="molecule type" value="Genomic_DNA"/>
</dbReference>
<dbReference type="PANTHER" id="PTHR33164:SF106">
    <property type="entry name" value="TRANSCRIPTIONAL REGULATORY PROTEIN"/>
    <property type="match status" value="1"/>
</dbReference>
<dbReference type="Pfam" id="PF12802">
    <property type="entry name" value="MarR_2"/>
    <property type="match status" value="1"/>
</dbReference>
<dbReference type="Proteomes" id="UP001165079">
    <property type="component" value="Unassembled WGS sequence"/>
</dbReference>
<proteinExistence type="predicted"/>
<dbReference type="SMART" id="SM00347">
    <property type="entry name" value="HTH_MARR"/>
    <property type="match status" value="1"/>
</dbReference>
<name>A0A9W6SQJ9_9ACTN</name>
<reference evidence="2" key="1">
    <citation type="submission" date="2023-03" db="EMBL/GenBank/DDBJ databases">
        <title>Actinorhabdospora filicis NBRC 111898.</title>
        <authorList>
            <person name="Ichikawa N."/>
            <person name="Sato H."/>
            <person name="Tonouchi N."/>
        </authorList>
    </citation>
    <scope>NUCLEOTIDE SEQUENCE</scope>
    <source>
        <strain evidence="2">NBRC 111898</strain>
    </source>
</reference>
<protein>
    <submittedName>
        <fullName evidence="2">HTH-type transcriptional regulator YcgE</fullName>
    </submittedName>
</protein>
<sequence length="158" mass="17908">MEELRGELSAEVQASQSAVDDFDSAAAVVLGVNRTDLRCMEYLTQVQTAAPTEVGAQLGLSTGSVTAMLDRLEKLAYITRTPDPGDRRRSIVRATPLFMERAMPLYMPMVEEGGRNIEHYDADQLRMLIEFMRNIRELYERQVVRVRGVEPFVKRLRG</sequence>
<dbReference type="InterPro" id="IPR036390">
    <property type="entry name" value="WH_DNA-bd_sf"/>
</dbReference>
<accession>A0A9W6SQJ9</accession>
<dbReference type="SUPFAM" id="SSF46785">
    <property type="entry name" value="Winged helix' DNA-binding domain"/>
    <property type="match status" value="1"/>
</dbReference>
<feature type="domain" description="HTH marR-type" evidence="1">
    <location>
        <begin position="1"/>
        <end position="137"/>
    </location>
</feature>
<dbReference type="PANTHER" id="PTHR33164">
    <property type="entry name" value="TRANSCRIPTIONAL REGULATOR, MARR FAMILY"/>
    <property type="match status" value="1"/>
</dbReference>
<evidence type="ECO:0000313" key="3">
    <source>
        <dbReference type="Proteomes" id="UP001165079"/>
    </source>
</evidence>
<dbReference type="PROSITE" id="PS50995">
    <property type="entry name" value="HTH_MARR_2"/>
    <property type="match status" value="1"/>
</dbReference>
<dbReference type="RefSeq" id="WP_285666504.1">
    <property type="nucleotide sequence ID" value="NZ_BSTX01000005.1"/>
</dbReference>
<evidence type="ECO:0000259" key="1">
    <source>
        <dbReference type="PROSITE" id="PS50995"/>
    </source>
</evidence>
<dbReference type="Gene3D" id="1.10.10.10">
    <property type="entry name" value="Winged helix-like DNA-binding domain superfamily/Winged helix DNA-binding domain"/>
    <property type="match status" value="1"/>
</dbReference>
<comment type="caution">
    <text evidence="2">The sequence shown here is derived from an EMBL/GenBank/DDBJ whole genome shotgun (WGS) entry which is preliminary data.</text>
</comment>
<dbReference type="AlphaFoldDB" id="A0A9W6SQJ9"/>
<dbReference type="GO" id="GO:0003700">
    <property type="term" value="F:DNA-binding transcription factor activity"/>
    <property type="evidence" value="ECO:0007669"/>
    <property type="project" value="InterPro"/>
</dbReference>
<dbReference type="InterPro" id="IPR036388">
    <property type="entry name" value="WH-like_DNA-bd_sf"/>
</dbReference>
<organism evidence="2 3">
    <name type="scientific">Actinorhabdospora filicis</name>
    <dbReference type="NCBI Taxonomy" id="1785913"/>
    <lineage>
        <taxon>Bacteria</taxon>
        <taxon>Bacillati</taxon>
        <taxon>Actinomycetota</taxon>
        <taxon>Actinomycetes</taxon>
        <taxon>Micromonosporales</taxon>
        <taxon>Micromonosporaceae</taxon>
        <taxon>Actinorhabdospora</taxon>
    </lineage>
</organism>
<dbReference type="InterPro" id="IPR039422">
    <property type="entry name" value="MarR/SlyA-like"/>
</dbReference>